<reference evidence="3" key="1">
    <citation type="submission" date="2019-03" db="EMBL/GenBank/DDBJ databases">
        <title>Aquabacterium pictum sp.nov., the first bacteriochlorophyll a-containing freshwater bacterium in the genus Aquabacterium of the class Betaproteobacteria.</title>
        <authorList>
            <person name="Hirose S."/>
            <person name="Tank M."/>
            <person name="Hara E."/>
            <person name="Tamaki H."/>
            <person name="Takaichi S."/>
            <person name="Haruta S."/>
            <person name="Hanada S."/>
        </authorList>
    </citation>
    <scope>NUCLEOTIDE SEQUENCE [LARGE SCALE GENOMIC DNA]</scope>
    <source>
        <strain evidence="3">W35</strain>
    </source>
</reference>
<evidence type="ECO:0008006" key="4">
    <source>
        <dbReference type="Google" id="ProtNLM"/>
    </source>
</evidence>
<evidence type="ECO:0000313" key="2">
    <source>
        <dbReference type="EMBL" id="GCL61904.1"/>
    </source>
</evidence>
<sequence>MTETDARAVLLMRSCEQAALFGADDAAWAGREARQQLGAVAPPATWLARRAHLGLSRLAERQPALRPALQAVRAPPRAALAALLLAGALGFGLLGDGLGQTHQVNLLAMPLLGLLAWNLVVVLLVAVQALRPRSASLGHGAGAAVARLGAWLARHTPGRSTWPAPARDALARFSADWLRHSQQLQAARGRCWLHAAAALLAGGAVVALYARGLVFDYRAGWDSTFLQPAQVGAVLQGLLGPASALAGLPLPDATALASLRLASGGGENAAPWIHRWALTLGLAAVLPRLLLAGWSWRTARRLAADLPLPDAPDLQRLLDSCSAAPRPVAVLPYSYRLDAARQAAVGPALATWLGAGLQCAVQPTLALGDEDRLPHWLPAVFARLPASDASQPAPLLVLLFALTATPERESHGAVVQALVQALAAAPAPRPQLRVAVDMAGYRQRLAGPDGDERLAQRRAAWEALLLGLGVVPGFIELATPAGRP</sequence>
<keyword evidence="1" id="KW-1133">Transmembrane helix</keyword>
<keyword evidence="1" id="KW-0812">Transmembrane</keyword>
<keyword evidence="1" id="KW-0472">Membrane</keyword>
<gene>
    <name evidence="2" type="ORF">AQPW35_09850</name>
</gene>
<dbReference type="RefSeq" id="WP_137731666.1">
    <property type="nucleotide sequence ID" value="NZ_BJCL01000002.1"/>
</dbReference>
<dbReference type="EMBL" id="BJCL01000002">
    <property type="protein sequence ID" value="GCL61904.1"/>
    <property type="molecule type" value="Genomic_DNA"/>
</dbReference>
<proteinExistence type="predicted"/>
<evidence type="ECO:0000313" key="3">
    <source>
        <dbReference type="Proteomes" id="UP000301751"/>
    </source>
</evidence>
<dbReference type="AlphaFoldDB" id="A0A480AJX8"/>
<dbReference type="OrthoDB" id="4998316at2"/>
<name>A0A480AJX8_9BURK</name>
<feature type="transmembrane region" description="Helical" evidence="1">
    <location>
        <begin position="107"/>
        <end position="127"/>
    </location>
</feature>
<feature type="transmembrane region" description="Helical" evidence="1">
    <location>
        <begin position="273"/>
        <end position="291"/>
    </location>
</feature>
<feature type="transmembrane region" description="Helical" evidence="1">
    <location>
        <begin position="78"/>
        <end position="95"/>
    </location>
</feature>
<keyword evidence="3" id="KW-1185">Reference proteome</keyword>
<protein>
    <recommendedName>
        <fullName evidence="4">DUF2868 domain-containing protein</fullName>
    </recommendedName>
</protein>
<dbReference type="Proteomes" id="UP000301751">
    <property type="component" value="Unassembled WGS sequence"/>
</dbReference>
<organism evidence="2 3">
    <name type="scientific">Pseudaquabacterium pictum</name>
    <dbReference type="NCBI Taxonomy" id="2315236"/>
    <lineage>
        <taxon>Bacteria</taxon>
        <taxon>Pseudomonadati</taxon>
        <taxon>Pseudomonadota</taxon>
        <taxon>Betaproteobacteria</taxon>
        <taxon>Burkholderiales</taxon>
        <taxon>Sphaerotilaceae</taxon>
        <taxon>Pseudaquabacterium</taxon>
    </lineage>
</organism>
<comment type="caution">
    <text evidence="2">The sequence shown here is derived from an EMBL/GenBank/DDBJ whole genome shotgun (WGS) entry which is preliminary data.</text>
</comment>
<evidence type="ECO:0000256" key="1">
    <source>
        <dbReference type="SAM" id="Phobius"/>
    </source>
</evidence>
<feature type="transmembrane region" description="Helical" evidence="1">
    <location>
        <begin position="191"/>
        <end position="210"/>
    </location>
</feature>
<accession>A0A480AJX8</accession>